<feature type="compositionally biased region" description="Acidic residues" evidence="5">
    <location>
        <begin position="384"/>
        <end position="393"/>
    </location>
</feature>
<reference evidence="7 8" key="1">
    <citation type="submission" date="2019-03" db="EMBL/GenBank/DDBJ databases">
        <title>Genomic Encyclopedia of Type Strains, Phase IV (KMG-IV): sequencing the most valuable type-strain genomes for metagenomic binning, comparative biology and taxonomic classification.</title>
        <authorList>
            <person name="Goeker M."/>
        </authorList>
    </citation>
    <scope>NUCLEOTIDE SEQUENCE [LARGE SCALE GENOMIC DNA]</scope>
    <source>
        <strain evidence="7 8">DSM 102969</strain>
    </source>
</reference>
<dbReference type="RefSeq" id="WP_126541233.1">
    <property type="nucleotide sequence ID" value="NZ_BSPM01000004.1"/>
</dbReference>
<dbReference type="Proteomes" id="UP000294547">
    <property type="component" value="Unassembled WGS sequence"/>
</dbReference>
<dbReference type="Pfam" id="PF01343">
    <property type="entry name" value="Peptidase_S49"/>
    <property type="match status" value="1"/>
</dbReference>
<organism evidence="7 8">
    <name type="scientific">Oharaeibacter diazotrophicus</name>
    <dbReference type="NCBI Taxonomy" id="1920512"/>
    <lineage>
        <taxon>Bacteria</taxon>
        <taxon>Pseudomonadati</taxon>
        <taxon>Pseudomonadota</taxon>
        <taxon>Alphaproteobacteria</taxon>
        <taxon>Hyphomicrobiales</taxon>
        <taxon>Pleomorphomonadaceae</taxon>
        <taxon>Oharaeibacter</taxon>
    </lineage>
</organism>
<evidence type="ECO:0000256" key="1">
    <source>
        <dbReference type="ARBA" id="ARBA00008683"/>
    </source>
</evidence>
<comment type="caution">
    <text evidence="7">The sequence shown here is derived from an EMBL/GenBank/DDBJ whole genome shotgun (WGS) entry which is preliminary data.</text>
</comment>
<feature type="compositionally biased region" description="Low complexity" evidence="5">
    <location>
        <begin position="394"/>
        <end position="405"/>
    </location>
</feature>
<dbReference type="InterPro" id="IPR029045">
    <property type="entry name" value="ClpP/crotonase-like_dom_sf"/>
</dbReference>
<dbReference type="InterPro" id="IPR002142">
    <property type="entry name" value="Peptidase_S49"/>
</dbReference>
<proteinExistence type="inferred from homology"/>
<dbReference type="OrthoDB" id="266140at2"/>
<keyword evidence="4" id="KW-0720">Serine protease</keyword>
<keyword evidence="2 7" id="KW-0645">Protease</keyword>
<evidence type="ECO:0000313" key="8">
    <source>
        <dbReference type="Proteomes" id="UP000294547"/>
    </source>
</evidence>
<evidence type="ECO:0000256" key="5">
    <source>
        <dbReference type="SAM" id="MobiDB-lite"/>
    </source>
</evidence>
<evidence type="ECO:0000256" key="3">
    <source>
        <dbReference type="ARBA" id="ARBA00022801"/>
    </source>
</evidence>
<dbReference type="Gene3D" id="3.90.226.10">
    <property type="entry name" value="2-enoyl-CoA Hydratase, Chain A, domain 1"/>
    <property type="match status" value="1"/>
</dbReference>
<keyword evidence="8" id="KW-1185">Reference proteome</keyword>
<keyword evidence="3" id="KW-0378">Hydrolase</keyword>
<dbReference type="EMBL" id="SNXY01000007">
    <property type="protein sequence ID" value="TDP85385.1"/>
    <property type="molecule type" value="Genomic_DNA"/>
</dbReference>
<dbReference type="SUPFAM" id="SSF52096">
    <property type="entry name" value="ClpP/crotonase"/>
    <property type="match status" value="1"/>
</dbReference>
<dbReference type="AlphaFoldDB" id="A0A4R6RGW9"/>
<feature type="region of interest" description="Disordered" evidence="5">
    <location>
        <begin position="301"/>
        <end position="328"/>
    </location>
</feature>
<sequence length="507" mass="51632">MDDLGLTLAAVGQPLLMERRAAGALVSRYADGFRASAPAGGAAQDGQDAGRRAARPLAYAGGGEWRDGYRLAGRIAVIEVCGILTARGYYDWWTECFVPGYAQIGAAFALAQADPDVGAVMLRIDSPGGLADGAFDLAAEIRAGRAQAGGKPVWVHTSWALSAAYAVASAADRVLSTAQGYTGSIGVVVLHVDESEWLAKIGLKTEAIESSPGKTAGAAFKPLDDAARADIQADVDQIAGDFIACVTAGRGLTAAAIRAQNARIFLGRHADATRSAEALGLIDGIATEREAFASLAASLAASPVPSPTSGPGASRAKAPKTRRESKEKAMSLKIQMAGLRAKAEAGDGNAQEVLDQIEAILTDEEKSLEDKLAEIEVLVAGAEEETAAEDAGETAEAGDGAQASAKRGKPRAKAAKSGGADGFAVLDLPEAKGREQLAGQLGRKVAAGKISVDEARDLLAAAPKASGLREAMAGRDTPIGPGGAGKPGAATLADSMKATLARQGIKV</sequence>
<dbReference type="PANTHER" id="PTHR33209:SF1">
    <property type="entry name" value="PEPTIDASE S49 DOMAIN-CONTAINING PROTEIN"/>
    <property type="match status" value="1"/>
</dbReference>
<dbReference type="InterPro" id="IPR033855">
    <property type="entry name" value="Protein_C"/>
</dbReference>
<feature type="domain" description="Peptidase S49" evidence="6">
    <location>
        <begin position="147"/>
        <end position="297"/>
    </location>
</feature>
<feature type="region of interest" description="Disordered" evidence="5">
    <location>
        <begin position="384"/>
        <end position="418"/>
    </location>
</feature>
<dbReference type="PANTHER" id="PTHR33209">
    <property type="entry name" value="PROTEASE 4"/>
    <property type="match status" value="1"/>
</dbReference>
<comment type="similarity">
    <text evidence="1">Belongs to the peptidase S49 family.</text>
</comment>
<dbReference type="GO" id="GO:0008236">
    <property type="term" value="F:serine-type peptidase activity"/>
    <property type="evidence" value="ECO:0007669"/>
    <property type="project" value="UniProtKB-KW"/>
</dbReference>
<evidence type="ECO:0000313" key="7">
    <source>
        <dbReference type="EMBL" id="TDP85385.1"/>
    </source>
</evidence>
<protein>
    <submittedName>
        <fullName evidence="7">ClpP class serine protease</fullName>
    </submittedName>
</protein>
<accession>A0A4R6RGW9</accession>
<evidence type="ECO:0000259" key="6">
    <source>
        <dbReference type="Pfam" id="PF01343"/>
    </source>
</evidence>
<evidence type="ECO:0000256" key="2">
    <source>
        <dbReference type="ARBA" id="ARBA00022670"/>
    </source>
</evidence>
<dbReference type="GO" id="GO:0006508">
    <property type="term" value="P:proteolysis"/>
    <property type="evidence" value="ECO:0007669"/>
    <property type="project" value="UniProtKB-KW"/>
</dbReference>
<evidence type="ECO:0000256" key="4">
    <source>
        <dbReference type="ARBA" id="ARBA00022825"/>
    </source>
</evidence>
<gene>
    <name evidence="7" type="ORF">EDD54_2238</name>
</gene>
<dbReference type="CDD" id="cd07022">
    <property type="entry name" value="S49_Sppa_36K_type"/>
    <property type="match status" value="1"/>
</dbReference>
<name>A0A4R6RGW9_9HYPH</name>